<gene>
    <name evidence="1" type="ORF">PVAP13_4NG175800</name>
</gene>
<evidence type="ECO:0000313" key="2">
    <source>
        <dbReference type="Proteomes" id="UP000823388"/>
    </source>
</evidence>
<name>A0A8T0T9A2_PANVG</name>
<reference evidence="1" key="1">
    <citation type="submission" date="2020-05" db="EMBL/GenBank/DDBJ databases">
        <title>WGS assembly of Panicum virgatum.</title>
        <authorList>
            <person name="Lovell J.T."/>
            <person name="Jenkins J."/>
            <person name="Shu S."/>
            <person name="Juenger T.E."/>
            <person name="Schmutz J."/>
        </authorList>
    </citation>
    <scope>NUCLEOTIDE SEQUENCE</scope>
    <source>
        <strain evidence="1">AP13</strain>
    </source>
</reference>
<dbReference type="EMBL" id="CM029044">
    <property type="protein sequence ID" value="KAG2605754.1"/>
    <property type="molecule type" value="Genomic_DNA"/>
</dbReference>
<sequence>MKMQDSVLQNNRLDCTAMLEEMFAGYHITYNIAKCRMIRAPVYIDWDWSLYVWNFERGTVVVIDPVNTVAGREVLMEKHEPIVHKLHKAMQKCKEEYFKDPDVDMEDWTRDYISIQGANCGSTCSGLYTMFYARYFDGQMLTRIVTPESQNMHKFNILHQLLSLAQNNASLPPILKAALQMEVEE</sequence>
<evidence type="ECO:0000313" key="1">
    <source>
        <dbReference type="EMBL" id="KAG2605754.1"/>
    </source>
</evidence>
<dbReference type="AlphaFoldDB" id="A0A8T0T9A2"/>
<dbReference type="Gene3D" id="3.40.395.10">
    <property type="entry name" value="Adenoviral Proteinase, Chain A"/>
    <property type="match status" value="1"/>
</dbReference>
<protein>
    <recommendedName>
        <fullName evidence="3">Ubiquitin-like protease family profile domain-containing protein</fullName>
    </recommendedName>
</protein>
<accession>A0A8T0T9A2</accession>
<dbReference type="InterPro" id="IPR038765">
    <property type="entry name" value="Papain-like_cys_pep_sf"/>
</dbReference>
<proteinExistence type="predicted"/>
<evidence type="ECO:0008006" key="3">
    <source>
        <dbReference type="Google" id="ProtNLM"/>
    </source>
</evidence>
<keyword evidence="2" id="KW-1185">Reference proteome</keyword>
<dbReference type="Proteomes" id="UP000823388">
    <property type="component" value="Chromosome 4N"/>
</dbReference>
<comment type="caution">
    <text evidence="1">The sequence shown here is derived from an EMBL/GenBank/DDBJ whole genome shotgun (WGS) entry which is preliminary data.</text>
</comment>
<organism evidence="1 2">
    <name type="scientific">Panicum virgatum</name>
    <name type="common">Blackwell switchgrass</name>
    <dbReference type="NCBI Taxonomy" id="38727"/>
    <lineage>
        <taxon>Eukaryota</taxon>
        <taxon>Viridiplantae</taxon>
        <taxon>Streptophyta</taxon>
        <taxon>Embryophyta</taxon>
        <taxon>Tracheophyta</taxon>
        <taxon>Spermatophyta</taxon>
        <taxon>Magnoliopsida</taxon>
        <taxon>Liliopsida</taxon>
        <taxon>Poales</taxon>
        <taxon>Poaceae</taxon>
        <taxon>PACMAD clade</taxon>
        <taxon>Panicoideae</taxon>
        <taxon>Panicodae</taxon>
        <taxon>Paniceae</taxon>
        <taxon>Panicinae</taxon>
        <taxon>Panicum</taxon>
        <taxon>Panicum sect. Hiantes</taxon>
    </lineage>
</organism>
<dbReference type="SUPFAM" id="SSF54001">
    <property type="entry name" value="Cysteine proteinases"/>
    <property type="match status" value="1"/>
</dbReference>